<evidence type="ECO:0000259" key="10">
    <source>
        <dbReference type="Pfam" id="PF01699"/>
    </source>
</evidence>
<evidence type="ECO:0000256" key="2">
    <source>
        <dbReference type="ARBA" id="ARBA00022448"/>
    </source>
</evidence>
<feature type="transmembrane region" description="Helical" evidence="9">
    <location>
        <begin position="61"/>
        <end position="83"/>
    </location>
</feature>
<dbReference type="NCBIfam" id="TIGR00378">
    <property type="entry name" value="cax"/>
    <property type="match status" value="1"/>
</dbReference>
<evidence type="ECO:0000313" key="11">
    <source>
        <dbReference type="EMBL" id="SEM05322.1"/>
    </source>
</evidence>
<feature type="transmembrane region" description="Helical" evidence="9">
    <location>
        <begin position="95"/>
        <end position="120"/>
    </location>
</feature>
<comment type="subcellular location">
    <subcellularLocation>
        <location evidence="1">Endomembrane system</location>
        <topology evidence="1">Multi-pass membrane protein</topology>
    </subcellularLocation>
</comment>
<comment type="similarity">
    <text evidence="9">Belongs to the Ca(2+):cation antiporter (CaCA) (TC 2.A.19) family.</text>
</comment>
<evidence type="ECO:0000256" key="5">
    <source>
        <dbReference type="ARBA" id="ARBA00022837"/>
    </source>
</evidence>
<dbReference type="Pfam" id="PF01699">
    <property type="entry name" value="Na_Ca_ex"/>
    <property type="match status" value="2"/>
</dbReference>
<dbReference type="RefSeq" id="WP_217638862.1">
    <property type="nucleotide sequence ID" value="NZ_FOBS01000003.1"/>
</dbReference>
<dbReference type="GO" id="GO:0016020">
    <property type="term" value="C:membrane"/>
    <property type="evidence" value="ECO:0007669"/>
    <property type="project" value="InterPro"/>
</dbReference>
<dbReference type="AlphaFoldDB" id="A0A1H7V7S2"/>
<dbReference type="Gene3D" id="1.20.1420.30">
    <property type="entry name" value="NCX, central ion-binding region"/>
    <property type="match status" value="1"/>
</dbReference>
<sequence length="365" mass="37841">MSGLSLLLNGMLLFVPVAVVLEHANPSGHVWIFIASGLAIIPLAGWMGRSTEEIASYAGEGIGGLLNATFGNAAELIIAVVALNGGLYDVVKASLAGSIIGNVLLVLGVAMLAGGVRFNVQNYNALAARSQAAMLTLAAIALMGMAVFRSQVGTGNAKLDTDLSVAIACVLLAVYALNLCFELITHKQLFVGEGGERKTAPRWSLRRSLLVLAGATVLVAWMSEILVGAIEPTTHSLGLNSIFVGVFVVAILGNAAEHATAVLAAMKNRMDLSLSISIGSSVQIALFVAPLLVLLSHIVGPAPMDLIFRPGLVFSVFFAILITAQVAGNGESDWLKGAQLIAVYLILGLLFFFAPTLPLVPSGSG</sequence>
<keyword evidence="12" id="KW-1185">Reference proteome</keyword>
<keyword evidence="2 9" id="KW-0813">Transport</keyword>
<feature type="transmembrane region" description="Helical" evidence="9">
    <location>
        <begin position="278"/>
        <end position="300"/>
    </location>
</feature>
<dbReference type="GO" id="GO:0012505">
    <property type="term" value="C:endomembrane system"/>
    <property type="evidence" value="ECO:0007669"/>
    <property type="project" value="UniProtKB-SubCell"/>
</dbReference>
<dbReference type="InterPro" id="IPR004713">
    <property type="entry name" value="CaH_exchang"/>
</dbReference>
<keyword evidence="8 9" id="KW-0472">Membrane</keyword>
<evidence type="ECO:0000256" key="4">
    <source>
        <dbReference type="ARBA" id="ARBA00022692"/>
    </source>
</evidence>
<keyword evidence="6 9" id="KW-1133">Transmembrane helix</keyword>
<keyword evidence="4 9" id="KW-0812">Transmembrane</keyword>
<dbReference type="Proteomes" id="UP000198744">
    <property type="component" value="Unassembled WGS sequence"/>
</dbReference>
<feature type="transmembrane region" description="Helical" evidence="9">
    <location>
        <begin position="340"/>
        <end position="360"/>
    </location>
</feature>
<evidence type="ECO:0000256" key="3">
    <source>
        <dbReference type="ARBA" id="ARBA00022568"/>
    </source>
</evidence>
<feature type="domain" description="Sodium/calcium exchanger membrane region" evidence="10">
    <location>
        <begin position="208"/>
        <end position="352"/>
    </location>
</feature>
<evidence type="ECO:0000256" key="7">
    <source>
        <dbReference type="ARBA" id="ARBA00023065"/>
    </source>
</evidence>
<dbReference type="InterPro" id="IPR044880">
    <property type="entry name" value="NCX_ion-bd_dom_sf"/>
</dbReference>
<name>A0A1H7V7S2_9BACT</name>
<dbReference type="GO" id="GO:0015369">
    <property type="term" value="F:calcium:proton antiporter activity"/>
    <property type="evidence" value="ECO:0007669"/>
    <property type="project" value="UniProtKB-UniRule"/>
</dbReference>
<dbReference type="InterPro" id="IPR004837">
    <property type="entry name" value="NaCa_Exmemb"/>
</dbReference>
<feature type="domain" description="Sodium/calcium exchanger membrane region" evidence="10">
    <location>
        <begin position="30"/>
        <end position="181"/>
    </location>
</feature>
<feature type="transmembrane region" description="Helical" evidence="9">
    <location>
        <begin position="132"/>
        <end position="151"/>
    </location>
</feature>
<dbReference type="EMBL" id="FOBS01000003">
    <property type="protein sequence ID" value="SEM05322.1"/>
    <property type="molecule type" value="Genomic_DNA"/>
</dbReference>
<organism evidence="11 12">
    <name type="scientific">Syntrophus gentianae</name>
    <dbReference type="NCBI Taxonomy" id="43775"/>
    <lineage>
        <taxon>Bacteria</taxon>
        <taxon>Pseudomonadati</taxon>
        <taxon>Thermodesulfobacteriota</taxon>
        <taxon>Syntrophia</taxon>
        <taxon>Syntrophales</taxon>
        <taxon>Syntrophaceae</taxon>
        <taxon>Syntrophus</taxon>
    </lineage>
</organism>
<reference evidence="11 12" key="1">
    <citation type="submission" date="2016-10" db="EMBL/GenBank/DDBJ databases">
        <authorList>
            <person name="de Groot N.N."/>
        </authorList>
    </citation>
    <scope>NUCLEOTIDE SEQUENCE [LARGE SCALE GENOMIC DNA]</scope>
    <source>
        <strain evidence="11 12">DSM 8423</strain>
    </source>
</reference>
<evidence type="ECO:0000256" key="9">
    <source>
        <dbReference type="RuleBase" id="RU365028"/>
    </source>
</evidence>
<evidence type="ECO:0000256" key="1">
    <source>
        <dbReference type="ARBA" id="ARBA00004127"/>
    </source>
</evidence>
<keyword evidence="5 9" id="KW-0106">Calcium</keyword>
<feature type="transmembrane region" description="Helical" evidence="9">
    <location>
        <begin position="306"/>
        <end position="328"/>
    </location>
</feature>
<evidence type="ECO:0000313" key="12">
    <source>
        <dbReference type="Proteomes" id="UP000198744"/>
    </source>
</evidence>
<dbReference type="PANTHER" id="PTHR31503">
    <property type="entry name" value="VACUOLAR CALCIUM ION TRANSPORTER"/>
    <property type="match status" value="1"/>
</dbReference>
<feature type="transmembrane region" description="Helical" evidence="9">
    <location>
        <begin position="205"/>
        <end position="230"/>
    </location>
</feature>
<dbReference type="STRING" id="43775.SAMN04489760_10386"/>
<keyword evidence="7 9" id="KW-0406">Ion transport</keyword>
<dbReference type="GO" id="GO:0006874">
    <property type="term" value="P:intracellular calcium ion homeostasis"/>
    <property type="evidence" value="ECO:0007669"/>
    <property type="project" value="TreeGrafter"/>
</dbReference>
<feature type="transmembrane region" description="Helical" evidence="9">
    <location>
        <begin position="242"/>
        <end position="266"/>
    </location>
</feature>
<dbReference type="PANTHER" id="PTHR31503:SF22">
    <property type="entry name" value="VACUOLAR CALCIUM ION TRANSPORTER"/>
    <property type="match status" value="1"/>
</dbReference>
<gene>
    <name evidence="11" type="ORF">SAMN04489760_10386</name>
</gene>
<comment type="caution">
    <text evidence="9">Lacks conserved residue(s) required for the propagation of feature annotation.</text>
</comment>
<keyword evidence="9" id="KW-0050">Antiport</keyword>
<protein>
    <recommendedName>
        <fullName evidence="9">Ca(2+)/H(+) antiporter</fullName>
    </recommendedName>
</protein>
<comment type="function">
    <text evidence="9">Ca(+)/H(+) antiporter that extrudes calcium in exchange for external protons.</text>
</comment>
<feature type="transmembrane region" description="Helical" evidence="9">
    <location>
        <begin position="30"/>
        <end position="49"/>
    </location>
</feature>
<accession>A0A1H7V7S2</accession>
<feature type="transmembrane region" description="Helical" evidence="9">
    <location>
        <begin position="163"/>
        <end position="184"/>
    </location>
</feature>
<keyword evidence="3 9" id="KW-0109">Calcium transport</keyword>
<proteinExistence type="inferred from homology"/>
<dbReference type="InterPro" id="IPR004798">
    <property type="entry name" value="CAX-like"/>
</dbReference>
<evidence type="ECO:0000256" key="8">
    <source>
        <dbReference type="ARBA" id="ARBA00023136"/>
    </source>
</evidence>
<evidence type="ECO:0000256" key="6">
    <source>
        <dbReference type="ARBA" id="ARBA00022989"/>
    </source>
</evidence>